<protein>
    <submittedName>
        <fullName evidence="2">Uncharacterized protein</fullName>
    </submittedName>
</protein>
<keyword evidence="1" id="KW-0175">Coiled coil</keyword>
<evidence type="ECO:0000256" key="1">
    <source>
        <dbReference type="SAM" id="Coils"/>
    </source>
</evidence>
<sequence length="232" mass="26195">MEFVKECSKIPKTRRAGIQKKLMKGEYQLLFEFINKVLLPRIEKRTVAFTSNLFIMESLCKFDPIDVPALMLEHMYKTVVNHKGKHGMGYGYFLTKVFHHLNISMGAGKIGSAKQSFTLSTLVECKCIEGKGNPLNKVSQLVMEQDQLNHELEEMTMQVSNKDAKIALLKAELLKAQTEEPGTDEAKELKKQNEELLAKITALQEKMIKDNDAANSRLTLVINSLSHQPPSS</sequence>
<keyword evidence="3" id="KW-1185">Reference proteome</keyword>
<name>A0ABQ7TU32_SOLTU</name>
<dbReference type="EMBL" id="JAIVGD010000028">
    <property type="protein sequence ID" value="KAH0737953.1"/>
    <property type="molecule type" value="Genomic_DNA"/>
</dbReference>
<accession>A0ABQ7TU32</accession>
<evidence type="ECO:0000313" key="3">
    <source>
        <dbReference type="Proteomes" id="UP000826656"/>
    </source>
</evidence>
<comment type="caution">
    <text evidence="2">The sequence shown here is derived from an EMBL/GenBank/DDBJ whole genome shotgun (WGS) entry which is preliminary data.</text>
</comment>
<organism evidence="2 3">
    <name type="scientific">Solanum tuberosum</name>
    <name type="common">Potato</name>
    <dbReference type="NCBI Taxonomy" id="4113"/>
    <lineage>
        <taxon>Eukaryota</taxon>
        <taxon>Viridiplantae</taxon>
        <taxon>Streptophyta</taxon>
        <taxon>Embryophyta</taxon>
        <taxon>Tracheophyta</taxon>
        <taxon>Spermatophyta</taxon>
        <taxon>Magnoliopsida</taxon>
        <taxon>eudicotyledons</taxon>
        <taxon>Gunneridae</taxon>
        <taxon>Pentapetalae</taxon>
        <taxon>asterids</taxon>
        <taxon>lamiids</taxon>
        <taxon>Solanales</taxon>
        <taxon>Solanaceae</taxon>
        <taxon>Solanoideae</taxon>
        <taxon>Solaneae</taxon>
        <taxon>Solanum</taxon>
    </lineage>
</organism>
<proteinExistence type="predicted"/>
<reference evidence="2 3" key="1">
    <citation type="journal article" date="2021" name="bioRxiv">
        <title>Chromosome-scale and haplotype-resolved genome assembly of a tetraploid potato cultivar.</title>
        <authorList>
            <person name="Sun H."/>
            <person name="Jiao W.-B."/>
            <person name="Krause K."/>
            <person name="Campoy J.A."/>
            <person name="Goel M."/>
            <person name="Folz-Donahue K."/>
            <person name="Kukat C."/>
            <person name="Huettel B."/>
            <person name="Schneeberger K."/>
        </authorList>
    </citation>
    <scope>NUCLEOTIDE SEQUENCE [LARGE SCALE GENOMIC DNA]</scope>
    <source>
        <strain evidence="2">SolTubOtavaFocal</strain>
        <tissue evidence="2">Leaves</tissue>
    </source>
</reference>
<feature type="coiled-coil region" evidence="1">
    <location>
        <begin position="138"/>
        <end position="206"/>
    </location>
</feature>
<gene>
    <name evidence="2" type="ORF">KY290_036658</name>
</gene>
<evidence type="ECO:0000313" key="2">
    <source>
        <dbReference type="EMBL" id="KAH0737953.1"/>
    </source>
</evidence>
<dbReference type="Proteomes" id="UP000826656">
    <property type="component" value="Unassembled WGS sequence"/>
</dbReference>